<keyword evidence="2" id="KW-1185">Reference proteome</keyword>
<reference evidence="1 2" key="2">
    <citation type="submission" date="2017-05" db="EMBL/GenBank/DDBJ databases">
        <title>Genome of Chryseobacterium haifense.</title>
        <authorList>
            <person name="Newman J.D."/>
        </authorList>
    </citation>
    <scope>NUCLEOTIDE SEQUENCE [LARGE SCALE GENOMIC DNA]</scope>
    <source>
        <strain evidence="1 2">DSM 19056</strain>
    </source>
</reference>
<protein>
    <recommendedName>
        <fullName evidence="3">DUF1569 domain-containing protein</fullName>
    </recommendedName>
</protein>
<comment type="caution">
    <text evidence="1">The sequence shown here is derived from an EMBL/GenBank/DDBJ whole genome shotgun (WGS) entry which is preliminary data.</text>
</comment>
<reference evidence="1 2" key="1">
    <citation type="submission" date="2014-01" db="EMBL/GenBank/DDBJ databases">
        <authorList>
            <consortium name="Genome Consortium for Active Teaching"/>
            <person name="Sontag T.C."/>
            <person name="Newman J.D."/>
        </authorList>
    </citation>
    <scope>NUCLEOTIDE SEQUENCE [LARGE SCALE GENOMIC DNA]</scope>
    <source>
        <strain evidence="1 2">DSM 19056</strain>
    </source>
</reference>
<evidence type="ECO:0008006" key="3">
    <source>
        <dbReference type="Google" id="ProtNLM"/>
    </source>
</evidence>
<dbReference type="InterPro" id="IPR011463">
    <property type="entry name" value="DUF1569"/>
</dbReference>
<proteinExistence type="predicted"/>
<dbReference type="AlphaFoldDB" id="A0A2D0A629"/>
<evidence type="ECO:0000313" key="2">
    <source>
        <dbReference type="Proteomes" id="UP000197587"/>
    </source>
</evidence>
<dbReference type="Proteomes" id="UP000197587">
    <property type="component" value="Unassembled WGS sequence"/>
</dbReference>
<organism evidence="1 2">
    <name type="scientific">Kaistella haifensis DSM 19056</name>
    <dbReference type="NCBI Taxonomy" id="1450526"/>
    <lineage>
        <taxon>Bacteria</taxon>
        <taxon>Pseudomonadati</taxon>
        <taxon>Bacteroidota</taxon>
        <taxon>Flavobacteriia</taxon>
        <taxon>Flavobacteriales</taxon>
        <taxon>Weeksellaceae</taxon>
        <taxon>Chryseobacterium group</taxon>
        <taxon>Kaistella</taxon>
    </lineage>
</organism>
<dbReference type="EMBL" id="JASZ02000022">
    <property type="protein sequence ID" value="OWK97715.1"/>
    <property type="molecule type" value="Genomic_DNA"/>
</dbReference>
<dbReference type="Pfam" id="PF07606">
    <property type="entry name" value="DUF1569"/>
    <property type="match status" value="1"/>
</dbReference>
<accession>A0A2D0A629</accession>
<gene>
    <name evidence="1" type="ORF">AP75_09975</name>
</gene>
<name>A0A2D0A629_9FLAO</name>
<dbReference type="InterPro" id="IPR034660">
    <property type="entry name" value="DinB/YfiT-like"/>
</dbReference>
<dbReference type="RefSeq" id="WP_088264529.1">
    <property type="nucleotide sequence ID" value="NZ_JASZ02000022.1"/>
</dbReference>
<sequence>MVAKKSIFNPEDLEEIKLRISKISPQSERKWGKMNAAQMFRHCDKILQIGFGKIILPKISPGIKWIGMFTKFEMKIFNNGIPPNMPTFAKVITTENCNFEKSKSQLLGTLDDFVAKGLKNNLLSEHPLFGKMTQQDWGFMEYKHLHHHLKQFGV</sequence>
<dbReference type="Gene3D" id="1.20.120.450">
    <property type="entry name" value="dinb family like domain"/>
    <property type="match status" value="1"/>
</dbReference>
<evidence type="ECO:0000313" key="1">
    <source>
        <dbReference type="EMBL" id="OWK97715.1"/>
    </source>
</evidence>